<keyword evidence="3" id="KW-1185">Reference proteome</keyword>
<dbReference type="Proteomes" id="UP000285768">
    <property type="component" value="Chromosome"/>
</dbReference>
<feature type="compositionally biased region" description="Low complexity" evidence="1">
    <location>
        <begin position="115"/>
        <end position="139"/>
    </location>
</feature>
<evidence type="ECO:0000313" key="3">
    <source>
        <dbReference type="Proteomes" id="UP000285768"/>
    </source>
</evidence>
<evidence type="ECO:0000256" key="1">
    <source>
        <dbReference type="SAM" id="MobiDB-lite"/>
    </source>
</evidence>
<protein>
    <submittedName>
        <fullName evidence="2">Uncharacterized protein</fullName>
    </submittedName>
</protein>
<dbReference type="RefSeq" id="WP_128387092.1">
    <property type="nucleotide sequence ID" value="NZ_CP035037.1"/>
</dbReference>
<proteinExistence type="predicted"/>
<feature type="region of interest" description="Disordered" evidence="1">
    <location>
        <begin position="89"/>
        <end position="146"/>
    </location>
</feature>
<dbReference type="EMBL" id="CP035037">
    <property type="protein sequence ID" value="QAB18161.1"/>
    <property type="molecule type" value="Genomic_DNA"/>
</dbReference>
<reference evidence="2 3" key="1">
    <citation type="submission" date="2019-01" db="EMBL/GenBank/DDBJ databases">
        <title>Leucobacter muris sp. nov. isolated from the nose of a laboratory mouse.</title>
        <authorList>
            <person name="Benga L."/>
            <person name="Sproeer C."/>
            <person name="Schumann P."/>
            <person name="Verbarg S."/>
            <person name="Bunk B."/>
            <person name="Engelhardt E."/>
            <person name="Benten P.M."/>
            <person name="Sager M."/>
        </authorList>
    </citation>
    <scope>NUCLEOTIDE SEQUENCE [LARGE SCALE GENOMIC DNA]</scope>
    <source>
        <strain evidence="2 3">DSM 101948</strain>
    </source>
</reference>
<name>A0ABX5QGL3_9MICO</name>
<organism evidence="2 3">
    <name type="scientific">Leucobacter muris</name>
    <dbReference type="NCBI Taxonomy" id="1935379"/>
    <lineage>
        <taxon>Bacteria</taxon>
        <taxon>Bacillati</taxon>
        <taxon>Actinomycetota</taxon>
        <taxon>Actinomycetes</taxon>
        <taxon>Micrococcales</taxon>
        <taxon>Microbacteriaceae</taxon>
        <taxon>Leucobacter</taxon>
    </lineage>
</organism>
<accession>A0ABX5QGL3</accession>
<sequence>MAIRVPCSRCAVSLATQQTRPVSQGRENTRLTVPSITSSPLRARRISPSAGDTVPRWRRSLLTCTRASGSPASSATCAVNSSGVVPVGTANGIQREPPLASSARSLRDVGSAWPETVAEASDSTASSSCAGSEGSAGVVESAGFSG</sequence>
<evidence type="ECO:0000313" key="2">
    <source>
        <dbReference type="EMBL" id="QAB18161.1"/>
    </source>
</evidence>
<gene>
    <name evidence="2" type="ORF">Leucomu_09730</name>
</gene>